<comment type="caution">
    <text evidence="2">The sequence shown here is derived from an EMBL/GenBank/DDBJ whole genome shotgun (WGS) entry which is preliminary data.</text>
</comment>
<sequence length="107" mass="12660">MSSILNRDRNFASPNSASLSTTRSSIEEKSLFELEKLFREVHGFLKNISGRYERKHFCFSSVLFCIEMEERILQKEYTHERCGYLRLIGKCFSFDLNSVDIYLPKIY</sequence>
<proteinExistence type="predicted"/>
<organism evidence="2 3">
    <name type="scientific">Nephila pilipes</name>
    <name type="common">Giant wood spider</name>
    <name type="synonym">Nephila maculata</name>
    <dbReference type="NCBI Taxonomy" id="299642"/>
    <lineage>
        <taxon>Eukaryota</taxon>
        <taxon>Metazoa</taxon>
        <taxon>Ecdysozoa</taxon>
        <taxon>Arthropoda</taxon>
        <taxon>Chelicerata</taxon>
        <taxon>Arachnida</taxon>
        <taxon>Araneae</taxon>
        <taxon>Araneomorphae</taxon>
        <taxon>Entelegynae</taxon>
        <taxon>Araneoidea</taxon>
        <taxon>Nephilidae</taxon>
        <taxon>Nephila</taxon>
    </lineage>
</organism>
<reference evidence="2" key="1">
    <citation type="submission" date="2020-08" db="EMBL/GenBank/DDBJ databases">
        <title>Multicomponent nature underlies the extraordinary mechanical properties of spider dragline silk.</title>
        <authorList>
            <person name="Kono N."/>
            <person name="Nakamura H."/>
            <person name="Mori M."/>
            <person name="Yoshida Y."/>
            <person name="Ohtoshi R."/>
            <person name="Malay A.D."/>
            <person name="Moran D.A.P."/>
            <person name="Tomita M."/>
            <person name="Numata K."/>
            <person name="Arakawa K."/>
        </authorList>
    </citation>
    <scope>NUCLEOTIDE SEQUENCE</scope>
</reference>
<feature type="region of interest" description="Disordered" evidence="1">
    <location>
        <begin position="1"/>
        <end position="24"/>
    </location>
</feature>
<evidence type="ECO:0000256" key="1">
    <source>
        <dbReference type="SAM" id="MobiDB-lite"/>
    </source>
</evidence>
<evidence type="ECO:0000313" key="3">
    <source>
        <dbReference type="Proteomes" id="UP000887013"/>
    </source>
</evidence>
<dbReference type="EMBL" id="BMAW01107029">
    <property type="protein sequence ID" value="GFT27207.1"/>
    <property type="molecule type" value="Genomic_DNA"/>
</dbReference>
<protein>
    <submittedName>
        <fullName evidence="2">Uncharacterized protein</fullName>
    </submittedName>
</protein>
<gene>
    <name evidence="2" type="ORF">NPIL_518551</name>
</gene>
<feature type="compositionally biased region" description="Basic and acidic residues" evidence="1">
    <location>
        <begin position="1"/>
        <end position="10"/>
    </location>
</feature>
<dbReference type="Proteomes" id="UP000887013">
    <property type="component" value="Unassembled WGS sequence"/>
</dbReference>
<evidence type="ECO:0000313" key="2">
    <source>
        <dbReference type="EMBL" id="GFT27207.1"/>
    </source>
</evidence>
<feature type="compositionally biased region" description="Polar residues" evidence="1">
    <location>
        <begin position="12"/>
        <end position="23"/>
    </location>
</feature>
<dbReference type="AlphaFoldDB" id="A0A8X6NQY5"/>
<keyword evidence="3" id="KW-1185">Reference proteome</keyword>
<accession>A0A8X6NQY5</accession>
<name>A0A8X6NQY5_NEPPI</name>